<dbReference type="EMBL" id="BGZK01002595">
    <property type="protein sequence ID" value="GBP95181.1"/>
    <property type="molecule type" value="Genomic_DNA"/>
</dbReference>
<reference evidence="2 3" key="1">
    <citation type="journal article" date="2019" name="Commun. Biol.">
        <title>The bagworm genome reveals a unique fibroin gene that provides high tensile strength.</title>
        <authorList>
            <person name="Kono N."/>
            <person name="Nakamura H."/>
            <person name="Ohtoshi R."/>
            <person name="Tomita M."/>
            <person name="Numata K."/>
            <person name="Arakawa K."/>
        </authorList>
    </citation>
    <scope>NUCLEOTIDE SEQUENCE [LARGE SCALE GENOMIC DNA]</scope>
</reference>
<accession>A0A4C2A2J5</accession>
<evidence type="ECO:0000256" key="1">
    <source>
        <dbReference type="SAM" id="MobiDB-lite"/>
    </source>
</evidence>
<proteinExistence type="predicted"/>
<dbReference type="Proteomes" id="UP000299102">
    <property type="component" value="Unassembled WGS sequence"/>
</dbReference>
<name>A0A4C2A2J5_EUMVA</name>
<sequence length="273" mass="29824">MPTARWSVSAGHAPGISGPHRICDSACGSVSRSRLGARHPAPPALPRVLYHACSDRNLSRDMSTVIRPRTRGAISSTVVRLLDRIDKGRLAPGGTTGRVVCARRRFRAEGIKPLVKGARVARVPRLCRDRARPPALSARDRRPPRLRAGSSPRPVRARKQYTHVPCDNTKLQITESAHRRHARLTLITDGASKTRSIVSFLSRPVASAPAPAARVSLRSRTAKNLPHALTVSRPLDPRHRLRSSYSGNYVFKVNCLRILTITNGPSAAGRDVT</sequence>
<organism evidence="2 3">
    <name type="scientific">Eumeta variegata</name>
    <name type="common">Bagworm moth</name>
    <name type="synonym">Eumeta japonica</name>
    <dbReference type="NCBI Taxonomy" id="151549"/>
    <lineage>
        <taxon>Eukaryota</taxon>
        <taxon>Metazoa</taxon>
        <taxon>Ecdysozoa</taxon>
        <taxon>Arthropoda</taxon>
        <taxon>Hexapoda</taxon>
        <taxon>Insecta</taxon>
        <taxon>Pterygota</taxon>
        <taxon>Neoptera</taxon>
        <taxon>Endopterygota</taxon>
        <taxon>Lepidoptera</taxon>
        <taxon>Glossata</taxon>
        <taxon>Ditrysia</taxon>
        <taxon>Tineoidea</taxon>
        <taxon>Psychidae</taxon>
        <taxon>Oiketicinae</taxon>
        <taxon>Eumeta</taxon>
    </lineage>
</organism>
<gene>
    <name evidence="2" type="ORF">EVAR_67578_1</name>
</gene>
<evidence type="ECO:0000313" key="3">
    <source>
        <dbReference type="Proteomes" id="UP000299102"/>
    </source>
</evidence>
<dbReference type="AlphaFoldDB" id="A0A4C2A2J5"/>
<feature type="region of interest" description="Disordered" evidence="1">
    <location>
        <begin position="131"/>
        <end position="156"/>
    </location>
</feature>
<comment type="caution">
    <text evidence="2">The sequence shown here is derived from an EMBL/GenBank/DDBJ whole genome shotgun (WGS) entry which is preliminary data.</text>
</comment>
<feature type="compositionally biased region" description="Basic and acidic residues" evidence="1">
    <location>
        <begin position="131"/>
        <end position="143"/>
    </location>
</feature>
<protein>
    <submittedName>
        <fullName evidence="2">Uncharacterized protein</fullName>
    </submittedName>
</protein>
<evidence type="ECO:0000313" key="2">
    <source>
        <dbReference type="EMBL" id="GBP95181.1"/>
    </source>
</evidence>
<keyword evidence="3" id="KW-1185">Reference proteome</keyword>